<gene>
    <name evidence="1" type="ORF">DERYTH_LOCUS21847</name>
</gene>
<accession>A0A9N9P8L3</accession>
<protein>
    <submittedName>
        <fullName evidence="1">5491_t:CDS:1</fullName>
    </submittedName>
</protein>
<evidence type="ECO:0000313" key="2">
    <source>
        <dbReference type="Proteomes" id="UP000789405"/>
    </source>
</evidence>
<keyword evidence="2" id="KW-1185">Reference proteome</keyword>
<dbReference type="Proteomes" id="UP000789405">
    <property type="component" value="Unassembled WGS sequence"/>
</dbReference>
<feature type="non-terminal residue" evidence="1">
    <location>
        <position position="44"/>
    </location>
</feature>
<dbReference type="OrthoDB" id="3366231at2759"/>
<dbReference type="AlphaFoldDB" id="A0A9N9P8L3"/>
<proteinExistence type="predicted"/>
<name>A0A9N9P8L3_9GLOM</name>
<feature type="non-terminal residue" evidence="1">
    <location>
        <position position="1"/>
    </location>
</feature>
<evidence type="ECO:0000313" key="1">
    <source>
        <dbReference type="EMBL" id="CAG8793232.1"/>
    </source>
</evidence>
<organism evidence="1 2">
    <name type="scientific">Dentiscutata erythropus</name>
    <dbReference type="NCBI Taxonomy" id="1348616"/>
    <lineage>
        <taxon>Eukaryota</taxon>
        <taxon>Fungi</taxon>
        <taxon>Fungi incertae sedis</taxon>
        <taxon>Mucoromycota</taxon>
        <taxon>Glomeromycotina</taxon>
        <taxon>Glomeromycetes</taxon>
        <taxon>Diversisporales</taxon>
        <taxon>Gigasporaceae</taxon>
        <taxon>Dentiscutata</taxon>
    </lineage>
</organism>
<reference evidence="1" key="1">
    <citation type="submission" date="2021-06" db="EMBL/GenBank/DDBJ databases">
        <authorList>
            <person name="Kallberg Y."/>
            <person name="Tangrot J."/>
            <person name="Rosling A."/>
        </authorList>
    </citation>
    <scope>NUCLEOTIDE SEQUENCE</scope>
    <source>
        <strain evidence="1">MA453B</strain>
    </source>
</reference>
<sequence length="44" mass="5163">GIAAQTVWQEHQELLSADYINRKGNTQQGKYEALMWITNFLEEH</sequence>
<comment type="caution">
    <text evidence="1">The sequence shown here is derived from an EMBL/GenBank/DDBJ whole genome shotgun (WGS) entry which is preliminary data.</text>
</comment>
<dbReference type="EMBL" id="CAJVPY010028780">
    <property type="protein sequence ID" value="CAG8793232.1"/>
    <property type="molecule type" value="Genomic_DNA"/>
</dbReference>